<feature type="transmembrane region" description="Helical" evidence="7">
    <location>
        <begin position="74"/>
        <end position="95"/>
    </location>
</feature>
<keyword evidence="10" id="KW-1185">Reference proteome</keyword>
<comment type="subcellular location">
    <subcellularLocation>
        <location evidence="1 7">Cell membrane</location>
        <topology evidence="1 7">Multi-pass membrane protein</topology>
    </subcellularLocation>
</comment>
<feature type="transmembrane region" description="Helical" evidence="7">
    <location>
        <begin position="7"/>
        <end position="29"/>
    </location>
</feature>
<dbReference type="PANTHER" id="PTHR32243">
    <property type="entry name" value="MALTOSE TRANSPORT SYSTEM PERMEASE-RELATED"/>
    <property type="match status" value="1"/>
</dbReference>
<dbReference type="Pfam" id="PF00528">
    <property type="entry name" value="BPD_transp_1"/>
    <property type="match status" value="1"/>
</dbReference>
<dbReference type="InterPro" id="IPR035906">
    <property type="entry name" value="MetI-like_sf"/>
</dbReference>
<dbReference type="SUPFAM" id="SSF161098">
    <property type="entry name" value="MetI-like"/>
    <property type="match status" value="1"/>
</dbReference>
<protein>
    <submittedName>
        <fullName evidence="9">Carbohydrate ABC transporter membrane protein 2, CUT1 family</fullName>
    </submittedName>
</protein>
<feature type="transmembrane region" description="Helical" evidence="7">
    <location>
        <begin position="181"/>
        <end position="206"/>
    </location>
</feature>
<gene>
    <name evidence="9" type="ORF">SAMN05421790_108142</name>
</gene>
<sequence length="275" mass="30948">MRKKTGFWFYLFLTGFLLVVLFPFIWQALTSLKPPGELFGENAFRPVPEHPTMDNYVKVFTQRPFATYLWNSTWVAVVTTAYCVFVAAIAAYAIARLRFKGKSIVLGITLAVSMFPQIATISPIFMFMEKMGLTNSYTGLIIPYTTFALPLALWNLTNFFRKIPFELEEAAKMDGATTWQALWKVIFPLAVPGTFTTAILVFIAAWNEFFFALTLNTEESMKTVPVGIALFQGRFSIPWAEISAASVIVTIPLVLMVLLFQRRIVDGLTTGAVKE</sequence>
<feature type="transmembrane region" description="Helical" evidence="7">
    <location>
        <begin position="104"/>
        <end position="128"/>
    </location>
</feature>
<dbReference type="GO" id="GO:0005886">
    <property type="term" value="C:plasma membrane"/>
    <property type="evidence" value="ECO:0007669"/>
    <property type="project" value="UniProtKB-SubCell"/>
</dbReference>
<reference evidence="10" key="1">
    <citation type="submission" date="2017-01" db="EMBL/GenBank/DDBJ databases">
        <authorList>
            <person name="Varghese N."/>
            <person name="Submissions S."/>
        </authorList>
    </citation>
    <scope>NUCLEOTIDE SEQUENCE [LARGE SCALE GENOMIC DNA]</scope>
    <source>
        <strain evidence="10">DSM 45196</strain>
    </source>
</reference>
<dbReference type="OrthoDB" id="9810086at2"/>
<dbReference type="PROSITE" id="PS50928">
    <property type="entry name" value="ABC_TM1"/>
    <property type="match status" value="1"/>
</dbReference>
<evidence type="ECO:0000313" key="9">
    <source>
        <dbReference type="EMBL" id="SIS96333.1"/>
    </source>
</evidence>
<dbReference type="GO" id="GO:0055085">
    <property type="term" value="P:transmembrane transport"/>
    <property type="evidence" value="ECO:0007669"/>
    <property type="project" value="InterPro"/>
</dbReference>
<organism evidence="9 10">
    <name type="scientific">Kroppenstedtia eburnea</name>
    <dbReference type="NCBI Taxonomy" id="714067"/>
    <lineage>
        <taxon>Bacteria</taxon>
        <taxon>Bacillati</taxon>
        <taxon>Bacillota</taxon>
        <taxon>Bacilli</taxon>
        <taxon>Bacillales</taxon>
        <taxon>Thermoactinomycetaceae</taxon>
        <taxon>Kroppenstedtia</taxon>
    </lineage>
</organism>
<evidence type="ECO:0000259" key="8">
    <source>
        <dbReference type="PROSITE" id="PS50928"/>
    </source>
</evidence>
<dbReference type="EMBL" id="FTOD01000008">
    <property type="protein sequence ID" value="SIS96333.1"/>
    <property type="molecule type" value="Genomic_DNA"/>
</dbReference>
<evidence type="ECO:0000256" key="2">
    <source>
        <dbReference type="ARBA" id="ARBA00022448"/>
    </source>
</evidence>
<evidence type="ECO:0000256" key="3">
    <source>
        <dbReference type="ARBA" id="ARBA00022475"/>
    </source>
</evidence>
<accession>A0A1N7ND63</accession>
<evidence type="ECO:0000256" key="6">
    <source>
        <dbReference type="ARBA" id="ARBA00023136"/>
    </source>
</evidence>
<evidence type="ECO:0000256" key="7">
    <source>
        <dbReference type="RuleBase" id="RU363032"/>
    </source>
</evidence>
<keyword evidence="5 7" id="KW-1133">Transmembrane helix</keyword>
<evidence type="ECO:0000313" key="10">
    <source>
        <dbReference type="Proteomes" id="UP000186795"/>
    </source>
</evidence>
<feature type="transmembrane region" description="Helical" evidence="7">
    <location>
        <begin position="242"/>
        <end position="260"/>
    </location>
</feature>
<evidence type="ECO:0000256" key="5">
    <source>
        <dbReference type="ARBA" id="ARBA00022989"/>
    </source>
</evidence>
<dbReference type="InterPro" id="IPR000515">
    <property type="entry name" value="MetI-like"/>
</dbReference>
<evidence type="ECO:0000256" key="1">
    <source>
        <dbReference type="ARBA" id="ARBA00004651"/>
    </source>
</evidence>
<proteinExistence type="inferred from homology"/>
<dbReference type="PANTHER" id="PTHR32243:SF18">
    <property type="entry name" value="INNER MEMBRANE ABC TRANSPORTER PERMEASE PROTEIN YCJP"/>
    <property type="match status" value="1"/>
</dbReference>
<name>A0A1N7ND63_9BACL</name>
<feature type="domain" description="ABC transmembrane type-1" evidence="8">
    <location>
        <begin position="69"/>
        <end position="260"/>
    </location>
</feature>
<dbReference type="Proteomes" id="UP000186795">
    <property type="component" value="Unassembled WGS sequence"/>
</dbReference>
<dbReference type="Gene3D" id="1.10.3720.10">
    <property type="entry name" value="MetI-like"/>
    <property type="match status" value="1"/>
</dbReference>
<dbReference type="CDD" id="cd06261">
    <property type="entry name" value="TM_PBP2"/>
    <property type="match status" value="1"/>
</dbReference>
<keyword evidence="3" id="KW-1003">Cell membrane</keyword>
<dbReference type="InterPro" id="IPR050901">
    <property type="entry name" value="BP-dep_ABC_trans_perm"/>
</dbReference>
<evidence type="ECO:0000256" key="4">
    <source>
        <dbReference type="ARBA" id="ARBA00022692"/>
    </source>
</evidence>
<keyword evidence="4 7" id="KW-0812">Transmembrane</keyword>
<keyword evidence="2 7" id="KW-0813">Transport</keyword>
<keyword evidence="6 7" id="KW-0472">Membrane</keyword>
<dbReference type="RefSeq" id="WP_076525567.1">
    <property type="nucleotide sequence ID" value="NZ_CP048103.1"/>
</dbReference>
<dbReference type="AlphaFoldDB" id="A0A1N7ND63"/>
<comment type="similarity">
    <text evidence="7">Belongs to the binding-protein-dependent transport system permease family.</text>
</comment>
<feature type="transmembrane region" description="Helical" evidence="7">
    <location>
        <begin position="140"/>
        <end position="160"/>
    </location>
</feature>